<organism evidence="1 2">
    <name type="scientific">Polytolypa hystricis (strain UAMH7299)</name>
    <dbReference type="NCBI Taxonomy" id="1447883"/>
    <lineage>
        <taxon>Eukaryota</taxon>
        <taxon>Fungi</taxon>
        <taxon>Dikarya</taxon>
        <taxon>Ascomycota</taxon>
        <taxon>Pezizomycotina</taxon>
        <taxon>Eurotiomycetes</taxon>
        <taxon>Eurotiomycetidae</taxon>
        <taxon>Onygenales</taxon>
        <taxon>Onygenales incertae sedis</taxon>
        <taxon>Polytolypa</taxon>
    </lineage>
</organism>
<dbReference type="OrthoDB" id="37659at2759"/>
<gene>
    <name evidence="1" type="ORF">AJ80_02229</name>
</gene>
<protein>
    <submittedName>
        <fullName evidence="1">Uncharacterized protein</fullName>
    </submittedName>
</protein>
<dbReference type="Pfam" id="PF20174">
    <property type="entry name" value="DUF6540"/>
    <property type="match status" value="1"/>
</dbReference>
<dbReference type="EMBL" id="PDNA01000021">
    <property type="protein sequence ID" value="PGH23623.1"/>
    <property type="molecule type" value="Genomic_DNA"/>
</dbReference>
<sequence length="128" mass="14434">MEEFDFKTTRHCALFFRPEVNKIGEILHASGSPQNYVLQRITGYKAESSHRLVGSVRVLESSQTPDTLRAIAEQVPVNNNESGWNCQNWVGDALARFVQKNLITAAERSTILDEMIDIVLQSEDDQPT</sequence>
<accession>A0A2B7YRJ9</accession>
<keyword evidence="2" id="KW-1185">Reference proteome</keyword>
<dbReference type="InterPro" id="IPR046670">
    <property type="entry name" value="DUF6540"/>
</dbReference>
<dbReference type="Proteomes" id="UP000224634">
    <property type="component" value="Unassembled WGS sequence"/>
</dbReference>
<evidence type="ECO:0000313" key="2">
    <source>
        <dbReference type="Proteomes" id="UP000224634"/>
    </source>
</evidence>
<reference evidence="1 2" key="1">
    <citation type="submission" date="2017-10" db="EMBL/GenBank/DDBJ databases">
        <title>Comparative genomics in systemic dimorphic fungi from Ajellomycetaceae.</title>
        <authorList>
            <person name="Munoz J.F."/>
            <person name="Mcewen J.G."/>
            <person name="Clay O.K."/>
            <person name="Cuomo C.A."/>
        </authorList>
    </citation>
    <scope>NUCLEOTIDE SEQUENCE [LARGE SCALE GENOMIC DNA]</scope>
    <source>
        <strain evidence="1 2">UAMH7299</strain>
    </source>
</reference>
<comment type="caution">
    <text evidence="1">The sequence shown here is derived from an EMBL/GenBank/DDBJ whole genome shotgun (WGS) entry which is preliminary data.</text>
</comment>
<evidence type="ECO:0000313" key="1">
    <source>
        <dbReference type="EMBL" id="PGH23623.1"/>
    </source>
</evidence>
<name>A0A2B7YRJ9_POLH7</name>
<dbReference type="STRING" id="1447883.A0A2B7YRJ9"/>
<proteinExistence type="predicted"/>
<dbReference type="AlphaFoldDB" id="A0A2B7YRJ9"/>